<sequence>MKKKTTIYDIAKELNITAATVSRALNNNPRISEETKKLVLAMAAKLNYKQNKLALALKSGKSNNVGVVVPFINRNFFSSVIRGIEEELNPKGYNVIISQTHEDEKKEIDIVQNLLNSQVESILISVSRNTRTNEHFKQVLRKNIPLIFFDRKLELGGVSSVTLDDFQGAYQATEHLIEQGCKHIAHMTIDLALLIYQNRLAGYKQALEDHGMEFNPDYVVGLKSEIVAGKDAAKKLMDLPKPPDAIFSANDLGALGAIQYLKEIGKKIPEDCCIVGFSNEPFTQFMEPPISSVDQSPLPMGKTAAKVFLEQINSKGVKIEKSVVLDPTLEIRKSSLKNGK</sequence>
<dbReference type="Pfam" id="PF00532">
    <property type="entry name" value="Peripla_BP_1"/>
    <property type="match status" value="1"/>
</dbReference>
<proteinExistence type="predicted"/>
<keyword evidence="2" id="KW-0238">DNA-binding</keyword>
<feature type="domain" description="HTH lacI-type" evidence="4">
    <location>
        <begin position="5"/>
        <end position="59"/>
    </location>
</feature>
<gene>
    <name evidence="5" type="ORF">SAMN04488513_101712</name>
</gene>
<dbReference type="InterPro" id="IPR001761">
    <property type="entry name" value="Peripla_BP/Lac1_sug-bd_dom"/>
</dbReference>
<protein>
    <submittedName>
        <fullName evidence="5">Transcriptional regulator, LacI family</fullName>
    </submittedName>
</protein>
<dbReference type="PANTHER" id="PTHR30146:SF109">
    <property type="entry name" value="HTH-TYPE TRANSCRIPTIONAL REGULATOR GALS"/>
    <property type="match status" value="1"/>
</dbReference>
<dbReference type="CDD" id="cd01392">
    <property type="entry name" value="HTH_LacI"/>
    <property type="match status" value="1"/>
</dbReference>
<dbReference type="GO" id="GO:0003700">
    <property type="term" value="F:DNA-binding transcription factor activity"/>
    <property type="evidence" value="ECO:0007669"/>
    <property type="project" value="TreeGrafter"/>
</dbReference>
<dbReference type="STRING" id="192903.SAMN04488513_101712"/>
<evidence type="ECO:0000256" key="1">
    <source>
        <dbReference type="ARBA" id="ARBA00023015"/>
    </source>
</evidence>
<dbReference type="InterPro" id="IPR028082">
    <property type="entry name" value="Peripla_BP_I"/>
</dbReference>
<accession>A0A1M6CCD9</accession>
<dbReference type="EMBL" id="FQYU01000001">
    <property type="protein sequence ID" value="SHI58454.1"/>
    <property type="molecule type" value="Genomic_DNA"/>
</dbReference>
<keyword evidence="6" id="KW-1185">Reference proteome</keyword>
<reference evidence="6" key="1">
    <citation type="submission" date="2016-11" db="EMBL/GenBank/DDBJ databases">
        <authorList>
            <person name="Varghese N."/>
            <person name="Submissions S."/>
        </authorList>
    </citation>
    <scope>NUCLEOTIDE SEQUENCE [LARGE SCALE GENOMIC DNA]</scope>
    <source>
        <strain evidence="6">DSM 19858</strain>
    </source>
</reference>
<evidence type="ECO:0000256" key="2">
    <source>
        <dbReference type="ARBA" id="ARBA00023125"/>
    </source>
</evidence>
<dbReference type="Gene3D" id="3.40.50.2300">
    <property type="match status" value="2"/>
</dbReference>
<dbReference type="OrthoDB" id="9768806at2"/>
<dbReference type="PANTHER" id="PTHR30146">
    <property type="entry name" value="LACI-RELATED TRANSCRIPTIONAL REPRESSOR"/>
    <property type="match status" value="1"/>
</dbReference>
<dbReference type="InterPro" id="IPR000843">
    <property type="entry name" value="HTH_LacI"/>
</dbReference>
<dbReference type="GO" id="GO:0000976">
    <property type="term" value="F:transcription cis-regulatory region binding"/>
    <property type="evidence" value="ECO:0007669"/>
    <property type="project" value="TreeGrafter"/>
</dbReference>
<dbReference type="Pfam" id="PF00356">
    <property type="entry name" value="LacI"/>
    <property type="match status" value="1"/>
</dbReference>
<evidence type="ECO:0000313" key="6">
    <source>
        <dbReference type="Proteomes" id="UP000184543"/>
    </source>
</evidence>
<dbReference type="Proteomes" id="UP000184543">
    <property type="component" value="Unassembled WGS sequence"/>
</dbReference>
<dbReference type="SMART" id="SM00354">
    <property type="entry name" value="HTH_LACI"/>
    <property type="match status" value="1"/>
</dbReference>
<keyword evidence="1" id="KW-0805">Transcription regulation</keyword>
<dbReference type="InterPro" id="IPR010982">
    <property type="entry name" value="Lambda_DNA-bd_dom_sf"/>
</dbReference>
<evidence type="ECO:0000256" key="3">
    <source>
        <dbReference type="ARBA" id="ARBA00023163"/>
    </source>
</evidence>
<dbReference type="Gene3D" id="1.10.260.40">
    <property type="entry name" value="lambda repressor-like DNA-binding domains"/>
    <property type="match status" value="1"/>
</dbReference>
<dbReference type="AlphaFoldDB" id="A0A1M6CCD9"/>
<name>A0A1M6CCD9_9FLAO</name>
<keyword evidence="3" id="KW-0804">Transcription</keyword>
<evidence type="ECO:0000313" key="5">
    <source>
        <dbReference type="EMBL" id="SHI58454.1"/>
    </source>
</evidence>
<dbReference type="RefSeq" id="WP_072988593.1">
    <property type="nucleotide sequence ID" value="NZ_FQYU01000001.1"/>
</dbReference>
<dbReference type="CDD" id="cd06267">
    <property type="entry name" value="PBP1_LacI_sugar_binding-like"/>
    <property type="match status" value="1"/>
</dbReference>
<evidence type="ECO:0000259" key="4">
    <source>
        <dbReference type="PROSITE" id="PS50932"/>
    </source>
</evidence>
<dbReference type="SUPFAM" id="SSF47413">
    <property type="entry name" value="lambda repressor-like DNA-binding domains"/>
    <property type="match status" value="1"/>
</dbReference>
<dbReference type="PROSITE" id="PS50932">
    <property type="entry name" value="HTH_LACI_2"/>
    <property type="match status" value="1"/>
</dbReference>
<organism evidence="5 6">
    <name type="scientific">Pseudozobellia thermophila</name>
    <dbReference type="NCBI Taxonomy" id="192903"/>
    <lineage>
        <taxon>Bacteria</taxon>
        <taxon>Pseudomonadati</taxon>
        <taxon>Bacteroidota</taxon>
        <taxon>Flavobacteriia</taxon>
        <taxon>Flavobacteriales</taxon>
        <taxon>Flavobacteriaceae</taxon>
        <taxon>Pseudozobellia</taxon>
    </lineage>
</organism>
<dbReference type="SUPFAM" id="SSF53822">
    <property type="entry name" value="Periplasmic binding protein-like I"/>
    <property type="match status" value="1"/>
</dbReference>